<comment type="caution">
    <text evidence="3">The sequence shown here is derived from an EMBL/GenBank/DDBJ whole genome shotgun (WGS) entry which is preliminary data.</text>
</comment>
<dbReference type="Gene3D" id="1.10.10.10">
    <property type="entry name" value="Winged helix-like DNA-binding domain superfamily/Winged helix DNA-binding domain"/>
    <property type="match status" value="1"/>
</dbReference>
<reference evidence="3" key="2">
    <citation type="submission" date="2020-09" db="EMBL/GenBank/DDBJ databases">
        <authorList>
            <person name="Sun Q."/>
            <person name="Ohkuma M."/>
        </authorList>
    </citation>
    <scope>NUCLEOTIDE SEQUENCE</scope>
    <source>
        <strain evidence="3">JCM 3091</strain>
    </source>
</reference>
<dbReference type="InterPro" id="IPR000792">
    <property type="entry name" value="Tscrpt_reg_LuxR_C"/>
</dbReference>
<dbReference type="InterPro" id="IPR036388">
    <property type="entry name" value="WH-like_DNA-bd_sf"/>
</dbReference>
<evidence type="ECO:0000313" key="3">
    <source>
        <dbReference type="EMBL" id="GGK22228.1"/>
    </source>
</evidence>
<gene>
    <name evidence="3" type="ORF">GCM10010124_13390</name>
</gene>
<proteinExistence type="predicted"/>
<accession>A0A8J3FFX5</accession>
<dbReference type="InterPro" id="IPR016032">
    <property type="entry name" value="Sig_transdc_resp-reg_C-effctor"/>
</dbReference>
<protein>
    <recommendedName>
        <fullName evidence="2">HTH luxR-type domain-containing protein</fullName>
    </recommendedName>
</protein>
<dbReference type="SUPFAM" id="SSF56024">
    <property type="entry name" value="Phospholipase D/nuclease"/>
    <property type="match status" value="1"/>
</dbReference>
<dbReference type="EMBL" id="BMQC01000003">
    <property type="protein sequence ID" value="GGK22228.1"/>
    <property type="molecule type" value="Genomic_DNA"/>
</dbReference>
<keyword evidence="4" id="KW-1185">Reference proteome</keyword>
<dbReference type="SMART" id="SM00421">
    <property type="entry name" value="HTH_LUXR"/>
    <property type="match status" value="1"/>
</dbReference>
<organism evidence="3 4">
    <name type="scientific">Pilimelia terevasa</name>
    <dbReference type="NCBI Taxonomy" id="53372"/>
    <lineage>
        <taxon>Bacteria</taxon>
        <taxon>Bacillati</taxon>
        <taxon>Actinomycetota</taxon>
        <taxon>Actinomycetes</taxon>
        <taxon>Micromonosporales</taxon>
        <taxon>Micromonosporaceae</taxon>
        <taxon>Pilimelia</taxon>
    </lineage>
</organism>
<evidence type="ECO:0000259" key="2">
    <source>
        <dbReference type="SMART" id="SM00421"/>
    </source>
</evidence>
<evidence type="ECO:0000313" key="4">
    <source>
        <dbReference type="Proteomes" id="UP000662200"/>
    </source>
</evidence>
<dbReference type="InterPro" id="IPR051797">
    <property type="entry name" value="TrmB-like"/>
</dbReference>
<sequence length="372" mass="40521">MPKVDTDGSVVMTTLNTTDPIDLDDSCVAAYQVAVRSGGFVPENVAAELACGEDEALRIRAVLLRMRLLAPGLDDGVYLPADPEIAEGELSAELEAGITARRHRLTQIHERLRPLAPVYAEHRQHAHDAAAVRLIDDPAEVRRELNAAARHCARSVFTIQPGGARSPAALNQAVGRDVAMLERGVTMRILYQHTARANLTTRTYARRVTALGAEVRTTDEIHERLIIFDGSVAFVPQQRVAGRSPGAAVVTDPTVVGFLCHLHDRVWSAAQRYDPEDTEYSTTSVEIRHSILRLMATGLKDDVIARRLGMATRTCRRYMAGIMEELGATSRFQAGVRAAERGLLPREDAPRAPVRQQLGREHAGAARAGAAA</sequence>
<dbReference type="AlphaFoldDB" id="A0A8J3FFX5"/>
<evidence type="ECO:0000256" key="1">
    <source>
        <dbReference type="SAM" id="MobiDB-lite"/>
    </source>
</evidence>
<dbReference type="Proteomes" id="UP000662200">
    <property type="component" value="Unassembled WGS sequence"/>
</dbReference>
<name>A0A8J3FFX5_9ACTN</name>
<feature type="region of interest" description="Disordered" evidence="1">
    <location>
        <begin position="343"/>
        <end position="372"/>
    </location>
</feature>
<dbReference type="Pfam" id="PF00196">
    <property type="entry name" value="GerE"/>
    <property type="match status" value="1"/>
</dbReference>
<feature type="domain" description="HTH luxR-type" evidence="2">
    <location>
        <begin position="289"/>
        <end position="338"/>
    </location>
</feature>
<dbReference type="GO" id="GO:0003677">
    <property type="term" value="F:DNA binding"/>
    <property type="evidence" value="ECO:0007669"/>
    <property type="project" value="InterPro"/>
</dbReference>
<dbReference type="GO" id="GO:0006355">
    <property type="term" value="P:regulation of DNA-templated transcription"/>
    <property type="evidence" value="ECO:0007669"/>
    <property type="project" value="InterPro"/>
</dbReference>
<dbReference type="PANTHER" id="PTHR34293">
    <property type="entry name" value="HTH-TYPE TRANSCRIPTIONAL REGULATOR TRMBL2"/>
    <property type="match status" value="1"/>
</dbReference>
<dbReference type="SUPFAM" id="SSF46894">
    <property type="entry name" value="C-terminal effector domain of the bipartite response regulators"/>
    <property type="match status" value="1"/>
</dbReference>
<dbReference type="PANTHER" id="PTHR34293:SF1">
    <property type="entry name" value="HTH-TYPE TRANSCRIPTIONAL REGULATOR TRMBL2"/>
    <property type="match status" value="1"/>
</dbReference>
<reference evidence="3" key="1">
    <citation type="journal article" date="2014" name="Int. J. Syst. Evol. Microbiol.">
        <title>Complete genome sequence of Corynebacterium casei LMG S-19264T (=DSM 44701T), isolated from a smear-ripened cheese.</title>
        <authorList>
            <consortium name="US DOE Joint Genome Institute (JGI-PGF)"/>
            <person name="Walter F."/>
            <person name="Albersmeier A."/>
            <person name="Kalinowski J."/>
            <person name="Ruckert C."/>
        </authorList>
    </citation>
    <scope>NUCLEOTIDE SEQUENCE</scope>
    <source>
        <strain evidence="3">JCM 3091</strain>
    </source>
</reference>